<dbReference type="SUPFAM" id="SSF48452">
    <property type="entry name" value="TPR-like"/>
    <property type="match status" value="1"/>
</dbReference>
<keyword evidence="7" id="KW-1185">Reference proteome</keyword>
<organism evidence="6 7">
    <name type="scientific">Coleophoma cylindrospora</name>
    <dbReference type="NCBI Taxonomy" id="1849047"/>
    <lineage>
        <taxon>Eukaryota</taxon>
        <taxon>Fungi</taxon>
        <taxon>Dikarya</taxon>
        <taxon>Ascomycota</taxon>
        <taxon>Pezizomycotina</taxon>
        <taxon>Leotiomycetes</taxon>
        <taxon>Helotiales</taxon>
        <taxon>Dermateaceae</taxon>
        <taxon>Coleophoma</taxon>
    </lineage>
</organism>
<feature type="repeat" description="ANK" evidence="2">
    <location>
        <begin position="1473"/>
        <end position="1505"/>
    </location>
</feature>
<dbReference type="Gene3D" id="1.25.40.10">
    <property type="entry name" value="Tetratricopeptide repeat domain"/>
    <property type="match status" value="3"/>
</dbReference>
<dbReference type="SMART" id="SM00028">
    <property type="entry name" value="TPR"/>
    <property type="match status" value="9"/>
</dbReference>
<proteinExistence type="predicted"/>
<dbReference type="SMART" id="SM00248">
    <property type="entry name" value="ANK"/>
    <property type="match status" value="5"/>
</dbReference>
<keyword evidence="4" id="KW-0812">Transmembrane</keyword>
<dbReference type="SUPFAM" id="SSF48403">
    <property type="entry name" value="Ankyrin repeat"/>
    <property type="match status" value="1"/>
</dbReference>
<dbReference type="InterPro" id="IPR003593">
    <property type="entry name" value="AAA+_ATPase"/>
</dbReference>
<dbReference type="PROSITE" id="PS50005">
    <property type="entry name" value="TPR"/>
    <property type="match status" value="2"/>
</dbReference>
<dbReference type="InterPro" id="IPR027417">
    <property type="entry name" value="P-loop_NTPase"/>
</dbReference>
<dbReference type="GO" id="GO:0043531">
    <property type="term" value="F:ADP binding"/>
    <property type="evidence" value="ECO:0007669"/>
    <property type="project" value="InterPro"/>
</dbReference>
<evidence type="ECO:0000256" key="2">
    <source>
        <dbReference type="PROSITE-ProRule" id="PRU00023"/>
    </source>
</evidence>
<feature type="repeat" description="ANK" evidence="2">
    <location>
        <begin position="1440"/>
        <end position="1472"/>
    </location>
</feature>
<feature type="repeat" description="ANK" evidence="2">
    <location>
        <begin position="1407"/>
        <end position="1439"/>
    </location>
</feature>
<dbReference type="InterPro" id="IPR029058">
    <property type="entry name" value="AB_hydrolase_fold"/>
</dbReference>
<keyword evidence="4" id="KW-0472">Membrane</keyword>
<dbReference type="PRINTS" id="PR00381">
    <property type="entry name" value="KINESINLIGHT"/>
</dbReference>
<dbReference type="InterPro" id="IPR053137">
    <property type="entry name" value="NLR-like"/>
</dbReference>
<dbReference type="PANTHER" id="PTHR46082">
    <property type="entry name" value="ATP/GTP-BINDING PROTEIN-RELATED"/>
    <property type="match status" value="1"/>
</dbReference>
<keyword evidence="3" id="KW-0802">TPR repeat</keyword>
<feature type="transmembrane region" description="Helical" evidence="4">
    <location>
        <begin position="20"/>
        <end position="44"/>
    </location>
</feature>
<dbReference type="InterPro" id="IPR036770">
    <property type="entry name" value="Ankyrin_rpt-contain_sf"/>
</dbReference>
<dbReference type="PROSITE" id="PS50297">
    <property type="entry name" value="ANK_REP_REGION"/>
    <property type="match status" value="3"/>
</dbReference>
<dbReference type="Pfam" id="PF24883">
    <property type="entry name" value="NPHP3_N"/>
    <property type="match status" value="1"/>
</dbReference>
<evidence type="ECO:0000313" key="6">
    <source>
        <dbReference type="EMBL" id="RDW65098.1"/>
    </source>
</evidence>
<sequence length="2416" mass="271937">MAQPDHAAASNPSPMQLVGAALFGSRTPLLLALLFGGLLFFLFVTQRFEHRPKVQTWRVSGIPSDVKDDELRNSLEALPYHPTKANNDLSPKSSNIRQFSFTERWPNSPVATVTFWQTPVKLKRVSSEFRVRLSITARETEVVFDTHFYGLTTLYYPPDPAVDIVAVTGLAGHAIGSWKSPGESDVWIRDYLPDDKVNARVLTYGYDTTLVRSRSKSSIHDLAMGLLEALKSSRTEEKEKRRPIIFIAHSLGGLLVKEALVIAGRPVNQTSHIGSNENAELCNSCYSLIFFGVPNLGIRQEQLVTLLKGQPNYALIMSLVMDNDTEPSDYLKSLNRSFLESFLFDDSPVISYYERLSTRTVKVNFLGMLSRTGHEMLLVTEASATNISRNKNLCDQHPIHADHSSMVKFKHKKDQNYIDLSRHLDRLIKQAPGVIKKRFPRDGEIEILCKTICEPIKALRVEMLKSNTGDDTFDEWLSEKAELHEWLSPNGTQSQFLWLVKRPQLVETTSSEIVRQIVKAPHLGKTQTIRVLCSDFASTPDANQVFLNPVDYILRYILADIISSRITRLQNLPTAQHDKFLNLLDITQVLIREDARKTLGSLISSEPDTNVRIVIESLEQIHPEEDRNMFVEILRLLWDSNIKNMRVFVTSLPYAPIREAFKGLPFLDPMTEYNECLQSLSVDAHNYRQETIDPAEQYTGDWMLKHPKYIEWDRSLHSSIIWLVGKAGSGKSTLLLATLKQLLQKYQLQDLADMLGRVSPFSAGLGARVFAETDHSDESRPIVASFFYRFQTFPGEKTEASHTKMLRSLLFQILKQDVRLFKLFQQTYRTNRNKPAEKKRKARDDAEEEEDSWSFEHLLPIFEKLISMKSFPRQLYLVIDAMDESENDPARTKFLSLINDVCHAGIERIVVKVIIASRPNGNIVGNVEERHKIILQDENATDIDKIIAAGLIQIRQQVGRLNRMERANFDIENFRDILTKNAEGVIIWVSLVLKQVQSLLLRGLTPNAMMQELDKPQPNIEDLYAIIIQRLTAASEADVELGKHWLKLVSFTERALNTREFQDADLVLNLKGKMETNETELNKNRRPISNLEVIEQYMMSHCGGFIEVKAWTRISTAVGTIVLDSDLKTTTETGGLHLLHRTVKDFLSKDKSAPYQSNAVEGNQLITTIGIEYLQLSLSLLGVSSEMQPKAVQEWNANDYKRLVEKLNNWPLLEYILKFLPMHLGRLGSELDAALESLSKTVTEIQTSSSSVGAWMLLAWFNSTMETLDQIKISGKAKAVESNRQKLLQFWNKHASNTSAVDQQEKGQLATQFVTTALVAAAKDSRKWAVKTLLVIGAAPLEDLNRSSALEAAVEGGSSEMVMQLIQHDVEVNHLYTVYNIGHSKRSRKPPNTSISKSTDPKAEESLKNLALFIAARQGNASIVSLLLCQGAEPDIYDESGASAVSVASSGGATEVVGMLLDAGADCESKDSNGRTPLMIAAANGHRGAVKRLLEADAQWNLEDNSGMSALSHAAAGGHEDIILELIKAGANPGLPMTGPASFFTVPFMRNRNLCGREDIIWELQKSISNPGEHVRVALVGLGGVGKTQIALEYAYLTRQNQPDTSVFWVNGNSYTRFQQDYMQIATAANIPGIDDPKADILRLTYEWLQSNESGRWIMVLDCADDLDIYLGTPTRSPEVHVALSAYLPRNPNGSILVTTRNQEVAKNLVSFADNIIAISPMRQIEALEMLQKTMGQDMDQPVAMRLLELLGYLPLAISLAANFMKSRQLSVDNFYNLYQKKSNQGRILSSQFSDMGRDYDAPTSILGTFQISLNELESRHPDSIHLLHRMSFFDIDRIPFSLLKEQDDDSLQLYDTLAPLTSFSLINTDEDSGVSIHRLVHAVIRETMDEETTMRSANEALRLLSAKFPSGDFAEWDVCALLYPHARALFQFRQIEDTNPEQLSLLFHNTGRYLLGRGEYWQAQENSERGYYLRKKYFGPEHSLTLSSLRTLASAFQSLGEYSKAEQLYEQALETMERQLGPDDPRTLSATDDFANVYRTQGHFTTAIELYSRVLKSKVESGSQDLDTLTTYQNLATAYESNGQYEEAERSYMQALTGREKLLGKDHPDTLTTIWSLGNLHAAQGRYDSAVELDQRALEGIQRVLGFDHPDALVVQGNLANVYSSQGRYREAAELLESTLSRNEALLGFDHPDTLVAMNNLAAVYLNQGLDEKSGELYQKCLERAERVLGPLHPTTLSVVDNLASVYQNQKRYRRAEELYSRSLEGRERILGSTHPETLSTIDNLASVYQNQERYREAEDFYARSLKGRKSVLGNRHPTTLATMERFADFYEAQGKYSLAKRFYLEVLESKTTMLGPDDPGTRVVAVKIENLKEDKARNDRLRTHGNIYGNVTVSGSARAHIGNTYGNIFIRKCE</sequence>
<accession>A0A3D8QTU2</accession>
<feature type="repeat" description="ANK" evidence="2">
    <location>
        <begin position="1506"/>
        <end position="1532"/>
    </location>
</feature>
<dbReference type="InterPro" id="IPR019734">
    <property type="entry name" value="TPR_rpt"/>
</dbReference>
<dbReference type="OrthoDB" id="427518at2759"/>
<comment type="caution">
    <text evidence="6">The sequence shown here is derived from an EMBL/GenBank/DDBJ whole genome shotgun (WGS) entry which is preliminary data.</text>
</comment>
<keyword evidence="1" id="KW-0677">Repeat</keyword>
<feature type="repeat" description="TPR" evidence="3">
    <location>
        <begin position="1987"/>
        <end position="2020"/>
    </location>
</feature>
<dbReference type="NCBIfam" id="NF040586">
    <property type="entry name" value="FxSxx_TPR"/>
    <property type="match status" value="1"/>
</dbReference>
<evidence type="ECO:0000256" key="1">
    <source>
        <dbReference type="ARBA" id="ARBA00022737"/>
    </source>
</evidence>
<dbReference type="InterPro" id="IPR011990">
    <property type="entry name" value="TPR-like_helical_dom_sf"/>
</dbReference>
<dbReference type="STRING" id="1849047.A0A3D8QTU2"/>
<dbReference type="Proteomes" id="UP000256645">
    <property type="component" value="Unassembled WGS sequence"/>
</dbReference>
<dbReference type="PANTHER" id="PTHR46082:SF6">
    <property type="entry name" value="AAA+ ATPASE DOMAIN-CONTAINING PROTEIN-RELATED"/>
    <property type="match status" value="1"/>
</dbReference>
<protein>
    <recommendedName>
        <fullName evidence="5">AAA+ ATPase domain-containing protein</fullName>
    </recommendedName>
</protein>
<feature type="repeat" description="TPR" evidence="3">
    <location>
        <begin position="2070"/>
        <end position="2103"/>
    </location>
</feature>
<dbReference type="Pfam" id="PF13424">
    <property type="entry name" value="TPR_12"/>
    <property type="match status" value="3"/>
</dbReference>
<gene>
    <name evidence="6" type="ORF">BP6252_10749</name>
</gene>
<evidence type="ECO:0000313" key="7">
    <source>
        <dbReference type="Proteomes" id="UP000256645"/>
    </source>
</evidence>
<dbReference type="EMBL" id="PDLM01000012">
    <property type="protein sequence ID" value="RDW65098.1"/>
    <property type="molecule type" value="Genomic_DNA"/>
</dbReference>
<dbReference type="Pfam" id="PF25000">
    <property type="entry name" value="DUF7779"/>
    <property type="match status" value="1"/>
</dbReference>
<dbReference type="InterPro" id="IPR056681">
    <property type="entry name" value="DUF7779"/>
</dbReference>
<dbReference type="PROSITE" id="PS50088">
    <property type="entry name" value="ANK_REPEAT"/>
    <property type="match status" value="4"/>
</dbReference>
<reference evidence="6 7" key="1">
    <citation type="journal article" date="2018" name="IMA Fungus">
        <title>IMA Genome-F 9: Draft genome sequence of Annulohypoxylon stygium, Aspergillus mulundensis, Berkeleyomyces basicola (syn. Thielaviopsis basicola), Ceratocystis smalleyi, two Cercospora beticola strains, Coleophoma cylindrospora, Fusarium fracticaudum, Phialophora cf. hyalina, and Morchella septimelata.</title>
        <authorList>
            <person name="Wingfield B.D."/>
            <person name="Bills G.F."/>
            <person name="Dong Y."/>
            <person name="Huang W."/>
            <person name="Nel W.J."/>
            <person name="Swalarsk-Parry B.S."/>
            <person name="Vaghefi N."/>
            <person name="Wilken P.M."/>
            <person name="An Z."/>
            <person name="de Beer Z.W."/>
            <person name="De Vos L."/>
            <person name="Chen L."/>
            <person name="Duong T.A."/>
            <person name="Gao Y."/>
            <person name="Hammerbacher A."/>
            <person name="Kikkert J.R."/>
            <person name="Li Y."/>
            <person name="Li H."/>
            <person name="Li K."/>
            <person name="Li Q."/>
            <person name="Liu X."/>
            <person name="Ma X."/>
            <person name="Naidoo K."/>
            <person name="Pethybridge S.J."/>
            <person name="Sun J."/>
            <person name="Steenkamp E.T."/>
            <person name="van der Nest M.A."/>
            <person name="van Wyk S."/>
            <person name="Wingfield M.J."/>
            <person name="Xiong C."/>
            <person name="Yue Q."/>
            <person name="Zhang X."/>
        </authorList>
    </citation>
    <scope>NUCLEOTIDE SEQUENCE [LARGE SCALE GENOMIC DNA]</scope>
    <source>
        <strain evidence="6 7">BP6252</strain>
    </source>
</reference>
<dbReference type="Gene3D" id="3.40.50.1820">
    <property type="entry name" value="alpha/beta hydrolase"/>
    <property type="match status" value="1"/>
</dbReference>
<dbReference type="Pfam" id="PF00023">
    <property type="entry name" value="Ank"/>
    <property type="match status" value="1"/>
</dbReference>
<dbReference type="SMART" id="SM00382">
    <property type="entry name" value="AAA"/>
    <property type="match status" value="2"/>
</dbReference>
<keyword evidence="2" id="KW-0040">ANK repeat</keyword>
<feature type="domain" description="AAA+ ATPase" evidence="5">
    <location>
        <begin position="717"/>
        <end position="938"/>
    </location>
</feature>
<dbReference type="Gene3D" id="3.40.50.300">
    <property type="entry name" value="P-loop containing nucleotide triphosphate hydrolases"/>
    <property type="match status" value="2"/>
</dbReference>
<keyword evidence="4" id="KW-1133">Transmembrane helix</keyword>
<dbReference type="SUPFAM" id="SSF52540">
    <property type="entry name" value="P-loop containing nucleoside triphosphate hydrolases"/>
    <property type="match status" value="2"/>
</dbReference>
<dbReference type="InterPro" id="IPR002110">
    <property type="entry name" value="Ankyrin_rpt"/>
</dbReference>
<feature type="domain" description="AAA+ ATPase" evidence="5">
    <location>
        <begin position="1573"/>
        <end position="1723"/>
    </location>
</feature>
<dbReference type="InterPro" id="IPR056884">
    <property type="entry name" value="NPHP3-like_N"/>
</dbReference>
<dbReference type="Pfam" id="PF12796">
    <property type="entry name" value="Ank_2"/>
    <property type="match status" value="1"/>
</dbReference>
<dbReference type="Pfam" id="PF13374">
    <property type="entry name" value="TPR_10"/>
    <property type="match status" value="3"/>
</dbReference>
<evidence type="ECO:0000256" key="4">
    <source>
        <dbReference type="SAM" id="Phobius"/>
    </source>
</evidence>
<evidence type="ECO:0000256" key="3">
    <source>
        <dbReference type="PROSITE-ProRule" id="PRU00339"/>
    </source>
</evidence>
<dbReference type="Gene3D" id="1.25.40.20">
    <property type="entry name" value="Ankyrin repeat-containing domain"/>
    <property type="match status" value="1"/>
</dbReference>
<name>A0A3D8QTU2_9HELO</name>
<evidence type="ECO:0000259" key="5">
    <source>
        <dbReference type="SMART" id="SM00382"/>
    </source>
</evidence>
<dbReference type="SUPFAM" id="SSF53474">
    <property type="entry name" value="alpha/beta-Hydrolases"/>
    <property type="match status" value="1"/>
</dbReference>